<feature type="domain" description="JmjC" evidence="4">
    <location>
        <begin position="152"/>
        <end position="291"/>
    </location>
</feature>
<dbReference type="Proteomes" id="UP000648187">
    <property type="component" value="Unassembled WGS sequence"/>
</dbReference>
<dbReference type="AlphaFoldDB" id="A0A835G3P6"/>
<dbReference type="Pfam" id="PF13621">
    <property type="entry name" value="Cupin_8"/>
    <property type="match status" value="1"/>
</dbReference>
<evidence type="ECO:0000313" key="6">
    <source>
        <dbReference type="Proteomes" id="UP000648187"/>
    </source>
</evidence>
<dbReference type="PROSITE" id="PS51184">
    <property type="entry name" value="JMJC"/>
    <property type="match status" value="1"/>
</dbReference>
<comment type="catalytic activity">
    <reaction evidence="2">
        <text>L-lysyl-[protein] + 2-oxoglutarate + O2 = 4-hydroxy-L-lysyl-[protein] + succinate + CO2</text>
        <dbReference type="Rhea" id="RHEA:57156"/>
        <dbReference type="Rhea" id="RHEA-COMP:9752"/>
        <dbReference type="Rhea" id="RHEA-COMP:15084"/>
        <dbReference type="ChEBI" id="CHEBI:15379"/>
        <dbReference type="ChEBI" id="CHEBI:16526"/>
        <dbReference type="ChEBI" id="CHEBI:16810"/>
        <dbReference type="ChEBI" id="CHEBI:29969"/>
        <dbReference type="ChEBI" id="CHEBI:30031"/>
        <dbReference type="ChEBI" id="CHEBI:141495"/>
    </reaction>
</comment>
<comment type="similarity">
    <text evidence="1">Belongs to the JMJD6 family.</text>
</comment>
<evidence type="ECO:0000256" key="2">
    <source>
        <dbReference type="ARBA" id="ARBA00047762"/>
    </source>
</evidence>
<dbReference type="GO" id="GO:0005737">
    <property type="term" value="C:cytoplasm"/>
    <property type="evidence" value="ECO:0007669"/>
    <property type="project" value="TreeGrafter"/>
</dbReference>
<dbReference type="SUPFAM" id="SSF51197">
    <property type="entry name" value="Clavaminate synthase-like"/>
    <property type="match status" value="1"/>
</dbReference>
<keyword evidence="6" id="KW-1185">Reference proteome</keyword>
<evidence type="ECO:0000256" key="3">
    <source>
        <dbReference type="ARBA" id="ARBA00082904"/>
    </source>
</evidence>
<organism evidence="5 6">
    <name type="scientific">Spodoptera exigua</name>
    <name type="common">Beet armyworm</name>
    <name type="synonym">Noctua fulgens</name>
    <dbReference type="NCBI Taxonomy" id="7107"/>
    <lineage>
        <taxon>Eukaryota</taxon>
        <taxon>Metazoa</taxon>
        <taxon>Ecdysozoa</taxon>
        <taxon>Arthropoda</taxon>
        <taxon>Hexapoda</taxon>
        <taxon>Insecta</taxon>
        <taxon>Pterygota</taxon>
        <taxon>Neoptera</taxon>
        <taxon>Endopterygota</taxon>
        <taxon>Lepidoptera</taxon>
        <taxon>Glossata</taxon>
        <taxon>Ditrysia</taxon>
        <taxon>Noctuoidea</taxon>
        <taxon>Noctuidae</taxon>
        <taxon>Amphipyrinae</taxon>
        <taxon>Spodoptera</taxon>
    </lineage>
</organism>
<dbReference type="GO" id="GO:0043565">
    <property type="term" value="F:sequence-specific DNA binding"/>
    <property type="evidence" value="ECO:0007669"/>
    <property type="project" value="TreeGrafter"/>
</dbReference>
<dbReference type="PANTHER" id="PTHR12480">
    <property type="entry name" value="ARGININE DEMETHYLASE AND LYSYL-HYDROXYLASE JMJD"/>
    <property type="match status" value="1"/>
</dbReference>
<protein>
    <recommendedName>
        <fullName evidence="3">Jumonji domain-containing protein 4</fullName>
    </recommendedName>
</protein>
<accession>A0A835G3P6</accession>
<evidence type="ECO:0000256" key="1">
    <source>
        <dbReference type="ARBA" id="ARBA00038068"/>
    </source>
</evidence>
<sequence length="404" mass="47415">MDGYKLCSEKKVTDINSKNIMSENINFEIQCPLNAEIPEYDYGDWSVEKATFQEANFEFIDFFNNFMLKNLPCVIKNVTDNWKCSQEWVQGDQINYEGLTELYADFVAPVADCKNIQFNSQCKSDMKMYEYINYLKNLSDDRILYLKDWHLRRCAPNDYFYEVPKYFASDWLNEFAIDNNEDDFMTPLHEDVYCSYSWSVNVVGRKKWILFPPGEEEKLKDSLGNLPLLFEPEKLQNITYFEIIQEKGDALFVPSGWHHQVFNESHTISVNHNWINACNIEIVWRALAHSLLVVENQIEECKGTPEFPADCQLILKSHFGMDFMAFATFLLYIAKKRLAQLQGNSCEVFKKYSLDTSIIKFDLKNLLKVMNLIVEHPIFLESNILSSKEEEFKQVREELKSILL</sequence>
<gene>
    <name evidence="5" type="ORF">HW555_013267</name>
</gene>
<dbReference type="GO" id="GO:0045905">
    <property type="term" value="P:positive regulation of translational termination"/>
    <property type="evidence" value="ECO:0007669"/>
    <property type="project" value="TreeGrafter"/>
</dbReference>
<comment type="caution">
    <text evidence="5">The sequence shown here is derived from an EMBL/GenBank/DDBJ whole genome shotgun (WGS) entry which is preliminary data.</text>
</comment>
<dbReference type="InterPro" id="IPR041667">
    <property type="entry name" value="Cupin_8"/>
</dbReference>
<name>A0A835G3P6_SPOEX</name>
<dbReference type="InterPro" id="IPR003347">
    <property type="entry name" value="JmjC_dom"/>
</dbReference>
<dbReference type="EMBL" id="JACKWZ010000610">
    <property type="protein sequence ID" value="KAF9406312.1"/>
    <property type="molecule type" value="Genomic_DNA"/>
</dbReference>
<reference evidence="5" key="1">
    <citation type="submission" date="2020-08" db="EMBL/GenBank/DDBJ databases">
        <title>Spodoptera exigua strain:BAW_Kor-Di-RS1 Genome sequencing and assembly.</title>
        <authorList>
            <person name="Kim J."/>
            <person name="Nam H.Y."/>
            <person name="Kwon M."/>
            <person name="Choi J.H."/>
            <person name="Cho S.R."/>
            <person name="Kim G.-H."/>
        </authorList>
    </citation>
    <scope>NUCLEOTIDE SEQUENCE</scope>
    <source>
        <strain evidence="5">BAW_Kor-Di-RS1</strain>
        <tissue evidence="5">Whole-body</tissue>
    </source>
</reference>
<dbReference type="PANTHER" id="PTHR12480:SF6">
    <property type="entry name" value="2-OXOGLUTARATE AND IRON-DEPENDENT OXYGENASE JMJD4"/>
    <property type="match status" value="1"/>
</dbReference>
<dbReference type="InterPro" id="IPR050910">
    <property type="entry name" value="JMJD6_ArgDemeth/LysHydrox"/>
</dbReference>
<dbReference type="SMART" id="SM00558">
    <property type="entry name" value="JmjC"/>
    <property type="match status" value="1"/>
</dbReference>
<evidence type="ECO:0000259" key="4">
    <source>
        <dbReference type="PROSITE" id="PS51184"/>
    </source>
</evidence>
<dbReference type="GO" id="GO:0005634">
    <property type="term" value="C:nucleus"/>
    <property type="evidence" value="ECO:0007669"/>
    <property type="project" value="TreeGrafter"/>
</dbReference>
<evidence type="ECO:0000313" key="5">
    <source>
        <dbReference type="EMBL" id="KAF9406312.1"/>
    </source>
</evidence>
<proteinExistence type="inferred from homology"/>
<dbReference type="Gene3D" id="2.60.120.650">
    <property type="entry name" value="Cupin"/>
    <property type="match status" value="1"/>
</dbReference>
<dbReference type="GO" id="GO:0016706">
    <property type="term" value="F:2-oxoglutarate-dependent dioxygenase activity"/>
    <property type="evidence" value="ECO:0007669"/>
    <property type="project" value="TreeGrafter"/>
</dbReference>